<feature type="non-terminal residue" evidence="11">
    <location>
        <position position="158"/>
    </location>
</feature>
<dbReference type="EC" id="2.7.1.130" evidence="2"/>
<dbReference type="GO" id="GO:0009029">
    <property type="term" value="F:lipid-A 4'-kinase activity"/>
    <property type="evidence" value="ECO:0007669"/>
    <property type="project" value="UniProtKB-EC"/>
</dbReference>
<evidence type="ECO:0000256" key="5">
    <source>
        <dbReference type="ARBA" id="ARBA00022679"/>
    </source>
</evidence>
<dbReference type="InterPro" id="IPR003758">
    <property type="entry name" value="LpxK"/>
</dbReference>
<dbReference type="GO" id="GO:0005886">
    <property type="term" value="C:plasma membrane"/>
    <property type="evidence" value="ECO:0007669"/>
    <property type="project" value="TreeGrafter"/>
</dbReference>
<dbReference type="InterPro" id="IPR027417">
    <property type="entry name" value="P-loop_NTPase"/>
</dbReference>
<keyword evidence="10" id="KW-0472">Membrane</keyword>
<feature type="transmembrane region" description="Helical" evidence="10">
    <location>
        <begin position="6"/>
        <end position="28"/>
    </location>
</feature>
<name>A0A382NNI2_9ZZZZ</name>
<dbReference type="AlphaFoldDB" id="A0A382NNI2"/>
<keyword evidence="8" id="KW-0067">ATP-binding</keyword>
<evidence type="ECO:0000256" key="1">
    <source>
        <dbReference type="ARBA" id="ARBA00004870"/>
    </source>
</evidence>
<reference evidence="11" key="1">
    <citation type="submission" date="2018-05" db="EMBL/GenBank/DDBJ databases">
        <authorList>
            <person name="Lanie J.A."/>
            <person name="Ng W.-L."/>
            <person name="Kazmierczak K.M."/>
            <person name="Andrzejewski T.M."/>
            <person name="Davidsen T.M."/>
            <person name="Wayne K.J."/>
            <person name="Tettelin H."/>
            <person name="Glass J.I."/>
            <person name="Rusch D."/>
            <person name="Podicherti R."/>
            <person name="Tsui H.-C.T."/>
            <person name="Winkler M.E."/>
        </authorList>
    </citation>
    <scope>NUCLEOTIDE SEQUENCE</scope>
</reference>
<accession>A0A382NNI2</accession>
<evidence type="ECO:0000256" key="9">
    <source>
        <dbReference type="ARBA" id="ARBA00023098"/>
    </source>
</evidence>
<evidence type="ECO:0000256" key="8">
    <source>
        <dbReference type="ARBA" id="ARBA00022840"/>
    </source>
</evidence>
<protein>
    <recommendedName>
        <fullName evidence="2">tetraacyldisaccharide 4'-kinase</fullName>
        <ecNumber evidence="2">2.7.1.130</ecNumber>
    </recommendedName>
</protein>
<dbReference type="GO" id="GO:0005524">
    <property type="term" value="F:ATP binding"/>
    <property type="evidence" value="ECO:0007669"/>
    <property type="project" value="UniProtKB-KW"/>
</dbReference>
<dbReference type="SUPFAM" id="SSF52540">
    <property type="entry name" value="P-loop containing nucleoside triphosphate hydrolases"/>
    <property type="match status" value="1"/>
</dbReference>
<keyword evidence="6" id="KW-0547">Nucleotide-binding</keyword>
<dbReference type="UniPathway" id="UPA00359">
    <property type="reaction ID" value="UER00482"/>
</dbReference>
<evidence type="ECO:0000256" key="3">
    <source>
        <dbReference type="ARBA" id="ARBA00022516"/>
    </source>
</evidence>
<dbReference type="PANTHER" id="PTHR42724:SF1">
    <property type="entry name" value="TETRAACYLDISACCHARIDE 4'-KINASE, MITOCHONDRIAL-RELATED"/>
    <property type="match status" value="1"/>
</dbReference>
<keyword evidence="5" id="KW-0808">Transferase</keyword>
<keyword evidence="10" id="KW-0812">Transmembrane</keyword>
<dbReference type="GO" id="GO:0009244">
    <property type="term" value="P:lipopolysaccharide core region biosynthetic process"/>
    <property type="evidence" value="ECO:0007669"/>
    <property type="project" value="TreeGrafter"/>
</dbReference>
<proteinExistence type="predicted"/>
<dbReference type="NCBIfam" id="TIGR00682">
    <property type="entry name" value="lpxK"/>
    <property type="match status" value="1"/>
</dbReference>
<keyword evidence="4" id="KW-0441">Lipid A biosynthesis</keyword>
<keyword evidence="3" id="KW-0444">Lipid biosynthesis</keyword>
<organism evidence="11">
    <name type="scientific">marine metagenome</name>
    <dbReference type="NCBI Taxonomy" id="408172"/>
    <lineage>
        <taxon>unclassified sequences</taxon>
        <taxon>metagenomes</taxon>
        <taxon>ecological metagenomes</taxon>
    </lineage>
</organism>
<evidence type="ECO:0000256" key="4">
    <source>
        <dbReference type="ARBA" id="ARBA00022556"/>
    </source>
</evidence>
<comment type="pathway">
    <text evidence="1">Glycolipid biosynthesis; lipid IV(A) biosynthesis; lipid IV(A) from (3R)-3-hydroxytetradecanoyl-[acyl-carrier-protein] and UDP-N-acetyl-alpha-D-glucosamine: step 6/6.</text>
</comment>
<dbReference type="PANTHER" id="PTHR42724">
    <property type="entry name" value="TETRAACYLDISACCHARIDE 4'-KINASE"/>
    <property type="match status" value="1"/>
</dbReference>
<keyword evidence="9" id="KW-0443">Lipid metabolism</keyword>
<dbReference type="Pfam" id="PF02606">
    <property type="entry name" value="LpxK"/>
    <property type="match status" value="1"/>
</dbReference>
<dbReference type="EMBL" id="UINC01101716">
    <property type="protein sequence ID" value="SVC62744.1"/>
    <property type="molecule type" value="Genomic_DNA"/>
</dbReference>
<evidence type="ECO:0000313" key="11">
    <source>
        <dbReference type="EMBL" id="SVC62744.1"/>
    </source>
</evidence>
<keyword evidence="10" id="KW-1133">Transmembrane helix</keyword>
<evidence type="ECO:0000256" key="6">
    <source>
        <dbReference type="ARBA" id="ARBA00022741"/>
    </source>
</evidence>
<evidence type="ECO:0000256" key="10">
    <source>
        <dbReference type="SAM" id="Phobius"/>
    </source>
</evidence>
<evidence type="ECO:0000256" key="2">
    <source>
        <dbReference type="ARBA" id="ARBA00012071"/>
    </source>
</evidence>
<sequence length="158" mass="18065">MRLLFLPFSVLYGIIVYIRNLFFDLGIFQSKSFNFPIICIGNLSIGGTGKTPHTDYIITLLKENYNVAVISRGYGRKTKGYLEVENSSKVEKVGDEPLQLKQKHLNVLVVVDENRRRGIEKIMKNHPEIDVILLDDGFQHRSVNAGLNIIITDYHLPY</sequence>
<evidence type="ECO:0000256" key="7">
    <source>
        <dbReference type="ARBA" id="ARBA00022777"/>
    </source>
</evidence>
<gene>
    <name evidence="11" type="ORF">METZ01_LOCUS315598</name>
</gene>
<dbReference type="GO" id="GO:0009245">
    <property type="term" value="P:lipid A biosynthetic process"/>
    <property type="evidence" value="ECO:0007669"/>
    <property type="project" value="UniProtKB-KW"/>
</dbReference>
<keyword evidence="7" id="KW-0418">Kinase</keyword>